<dbReference type="GO" id="GO:0016491">
    <property type="term" value="F:oxidoreductase activity"/>
    <property type="evidence" value="ECO:0007669"/>
    <property type="project" value="InterPro"/>
</dbReference>
<dbReference type="InterPro" id="IPR001853">
    <property type="entry name" value="DSBA-like_thioredoxin_dom"/>
</dbReference>
<dbReference type="Proteomes" id="UP000076927">
    <property type="component" value="Chromosome"/>
</dbReference>
<gene>
    <name evidence="2" type="ORF">SY83_12015</name>
</gene>
<organism evidence="2 3">
    <name type="scientific">Paenibacillus swuensis</name>
    <dbReference type="NCBI Taxonomy" id="1178515"/>
    <lineage>
        <taxon>Bacteria</taxon>
        <taxon>Bacillati</taxon>
        <taxon>Bacillota</taxon>
        <taxon>Bacilli</taxon>
        <taxon>Bacillales</taxon>
        <taxon>Paenibacillaceae</taxon>
        <taxon>Paenibacillus</taxon>
    </lineage>
</organism>
<dbReference type="Gene3D" id="3.40.30.10">
    <property type="entry name" value="Glutaredoxin"/>
    <property type="match status" value="1"/>
</dbReference>
<dbReference type="SUPFAM" id="SSF52833">
    <property type="entry name" value="Thioredoxin-like"/>
    <property type="match status" value="1"/>
</dbReference>
<evidence type="ECO:0000259" key="1">
    <source>
        <dbReference type="Pfam" id="PF01323"/>
    </source>
</evidence>
<feature type="domain" description="DSBA-like thioredoxin" evidence="1">
    <location>
        <begin position="3"/>
        <end position="205"/>
    </location>
</feature>
<proteinExistence type="predicted"/>
<sequence length="235" mass="26236">MKVEIWSDFACPFCYIGKRRFEKALEQFAHRDAVQVIYRSFELDPDAPKQVPHDVYDMLSGRYGMSRQEAIAMNQNMSRQAASEGLDFQFDTLVLTNTFDAHRLKHWADQNGKSAEVSELLFRGYFTDSSNLSDHSTLADIAAEAGLDREKALTMLAGEQFADQVRGDEEEGSRLGIRGVPYYVIDRKHTLSGAQSDAMFLNALQQAWADQQTEQAVESSSDDACADGTCAVPGK</sequence>
<dbReference type="PANTHER" id="PTHR13887">
    <property type="entry name" value="GLUTATHIONE S-TRANSFERASE KAPPA"/>
    <property type="match status" value="1"/>
</dbReference>
<keyword evidence="3" id="KW-1185">Reference proteome</keyword>
<dbReference type="EMBL" id="CP011388">
    <property type="protein sequence ID" value="ANE46883.1"/>
    <property type="molecule type" value="Genomic_DNA"/>
</dbReference>
<dbReference type="RefSeq" id="WP_068606787.1">
    <property type="nucleotide sequence ID" value="NZ_CP011388.1"/>
</dbReference>
<dbReference type="Pfam" id="PF01323">
    <property type="entry name" value="DSBA"/>
    <property type="match status" value="1"/>
</dbReference>
<accession>A0A172TJB3</accession>
<dbReference type="PATRIC" id="fig|1178515.4.peg.2398"/>
<dbReference type="PANTHER" id="PTHR13887:SF41">
    <property type="entry name" value="THIOREDOXIN SUPERFAMILY PROTEIN"/>
    <property type="match status" value="1"/>
</dbReference>
<reference evidence="2 3" key="1">
    <citation type="submission" date="2015-01" db="EMBL/GenBank/DDBJ databases">
        <title>Paenibacillus swuensis/DY6/whole genome sequencing.</title>
        <authorList>
            <person name="Kim M.K."/>
            <person name="Srinivasan S."/>
            <person name="Lee J.-J."/>
        </authorList>
    </citation>
    <scope>NUCLEOTIDE SEQUENCE [LARGE SCALE GENOMIC DNA]</scope>
    <source>
        <strain evidence="2 3">DY6</strain>
    </source>
</reference>
<name>A0A172TJB3_9BACL</name>
<dbReference type="CDD" id="cd03024">
    <property type="entry name" value="DsbA_FrnE"/>
    <property type="match status" value="1"/>
</dbReference>
<evidence type="ECO:0000313" key="3">
    <source>
        <dbReference type="Proteomes" id="UP000076927"/>
    </source>
</evidence>
<evidence type="ECO:0000313" key="2">
    <source>
        <dbReference type="EMBL" id="ANE46883.1"/>
    </source>
</evidence>
<protein>
    <recommendedName>
        <fullName evidence="1">DSBA-like thioredoxin domain-containing protein</fullName>
    </recommendedName>
</protein>
<dbReference type="AlphaFoldDB" id="A0A172TJB3"/>
<dbReference type="STRING" id="1178515.SY83_12015"/>
<dbReference type="InterPro" id="IPR036249">
    <property type="entry name" value="Thioredoxin-like_sf"/>
</dbReference>
<dbReference type="KEGG" id="pswu:SY83_12015"/>
<dbReference type="OrthoDB" id="9799122at2"/>